<comment type="caution">
    <text evidence="1">The sequence shown here is derived from an EMBL/GenBank/DDBJ whole genome shotgun (WGS) entry which is preliminary data.</text>
</comment>
<dbReference type="AlphaFoldDB" id="A0A8G2IQJ5"/>
<reference evidence="1 2" key="1">
    <citation type="submission" date="2019-02" db="EMBL/GenBank/DDBJ databases">
        <title>The competitiveness to form nodules shapes the capacities of Rhizobium leguminosarum sv viciae communities to promote symbiosis with specific hosts.</title>
        <authorList>
            <person name="Boivin S."/>
            <person name="Lepetit M."/>
        </authorList>
    </citation>
    <scope>NUCLEOTIDE SEQUENCE [LARGE SCALE GENOMIC DNA]</scope>
    <source>
        <strain evidence="1 2">SPF4F3</strain>
    </source>
</reference>
<evidence type="ECO:0000313" key="1">
    <source>
        <dbReference type="EMBL" id="TBX84875.1"/>
    </source>
</evidence>
<organism evidence="1 2">
    <name type="scientific">Rhizobium leguminosarum bv. viciae</name>
    <dbReference type="NCBI Taxonomy" id="387"/>
    <lineage>
        <taxon>Bacteria</taxon>
        <taxon>Pseudomonadati</taxon>
        <taxon>Pseudomonadota</taxon>
        <taxon>Alphaproteobacteria</taxon>
        <taxon>Hyphomicrobiales</taxon>
        <taxon>Rhizobiaceae</taxon>
        <taxon>Rhizobium/Agrobacterium group</taxon>
        <taxon>Rhizobium</taxon>
    </lineage>
</organism>
<gene>
    <name evidence="1" type="ORF">E0H31_36110</name>
</gene>
<dbReference type="EMBL" id="SJLU01000039">
    <property type="protein sequence ID" value="TBX84875.1"/>
    <property type="molecule type" value="Genomic_DNA"/>
</dbReference>
<proteinExistence type="predicted"/>
<dbReference type="Proteomes" id="UP000291866">
    <property type="component" value="Unassembled WGS sequence"/>
</dbReference>
<sequence>MSVKIAIARAQLGTALDLFIRDKDPFSVHSLACGGSEIVEGLAKQADLPSISTHILKTIPNLDVGKLKRLRNQHWNALKHFHAQDGKTVRDDEALMTDFTDQTNDAVLFSGWIDYLLVTKRLPVEAQVFQVWWYATNPDSMNPDVDPSPWQTIFPKIDTRPRPEQKRRLRRAIEQWRHDKEIIRDPRTETGPLSPKA</sequence>
<name>A0A8G2IQJ5_RHILV</name>
<accession>A0A8G2IQJ5</accession>
<evidence type="ECO:0000313" key="2">
    <source>
        <dbReference type="Proteomes" id="UP000291866"/>
    </source>
</evidence>
<dbReference type="RefSeq" id="WP_131603534.1">
    <property type="nucleotide sequence ID" value="NZ_SJLU01000039.1"/>
</dbReference>
<protein>
    <submittedName>
        <fullName evidence="1">Uncharacterized protein</fullName>
    </submittedName>
</protein>